<name>A0A9D4L876_DREPO</name>
<feature type="domain" description="BEACH" evidence="1">
    <location>
        <begin position="1"/>
        <end position="62"/>
    </location>
</feature>
<dbReference type="InterPro" id="IPR000409">
    <property type="entry name" value="BEACH_dom"/>
</dbReference>
<comment type="caution">
    <text evidence="2">The sequence shown here is derived from an EMBL/GenBank/DDBJ whole genome shotgun (WGS) entry which is preliminary data.</text>
</comment>
<sequence>MRKTSGRRFDLGQLQISHDRVNDLLLPAWAETPEDFIHQHRKALVRVLQILDSINCSDMMFL</sequence>
<gene>
    <name evidence="2" type="ORF">DPMN_096143</name>
</gene>
<reference evidence="2" key="2">
    <citation type="submission" date="2020-11" db="EMBL/GenBank/DDBJ databases">
        <authorList>
            <person name="McCartney M.A."/>
            <person name="Auch B."/>
            <person name="Kono T."/>
            <person name="Mallez S."/>
            <person name="Becker A."/>
            <person name="Gohl D.M."/>
            <person name="Silverstein K.A.T."/>
            <person name="Koren S."/>
            <person name="Bechman K.B."/>
            <person name="Herman A."/>
            <person name="Abrahante J.E."/>
            <person name="Garbe J."/>
        </authorList>
    </citation>
    <scope>NUCLEOTIDE SEQUENCE</scope>
    <source>
        <strain evidence="2">Duluth1</strain>
        <tissue evidence="2">Whole animal</tissue>
    </source>
</reference>
<reference evidence="2" key="1">
    <citation type="journal article" date="2019" name="bioRxiv">
        <title>The Genome of the Zebra Mussel, Dreissena polymorpha: A Resource for Invasive Species Research.</title>
        <authorList>
            <person name="McCartney M.A."/>
            <person name="Auch B."/>
            <person name="Kono T."/>
            <person name="Mallez S."/>
            <person name="Zhang Y."/>
            <person name="Obille A."/>
            <person name="Becker A."/>
            <person name="Abrahante J.E."/>
            <person name="Garbe J."/>
            <person name="Badalamenti J.P."/>
            <person name="Herman A."/>
            <person name="Mangelson H."/>
            <person name="Liachko I."/>
            <person name="Sullivan S."/>
            <person name="Sone E.D."/>
            <person name="Koren S."/>
            <person name="Silverstein K.A.T."/>
            <person name="Beckman K.B."/>
            <person name="Gohl D.M."/>
        </authorList>
    </citation>
    <scope>NUCLEOTIDE SEQUENCE</scope>
    <source>
        <strain evidence="2">Duluth1</strain>
        <tissue evidence="2">Whole animal</tissue>
    </source>
</reference>
<protein>
    <recommendedName>
        <fullName evidence="1">BEACH domain-containing protein</fullName>
    </recommendedName>
</protein>
<proteinExistence type="predicted"/>
<dbReference type="Gene3D" id="1.10.1540.10">
    <property type="entry name" value="BEACH domain"/>
    <property type="match status" value="1"/>
</dbReference>
<dbReference type="AlphaFoldDB" id="A0A9D4L876"/>
<keyword evidence="3" id="KW-1185">Reference proteome</keyword>
<accession>A0A9D4L876</accession>
<dbReference type="SUPFAM" id="SSF81837">
    <property type="entry name" value="BEACH domain"/>
    <property type="match status" value="1"/>
</dbReference>
<evidence type="ECO:0000313" key="2">
    <source>
        <dbReference type="EMBL" id="KAH3853613.1"/>
    </source>
</evidence>
<dbReference type="InterPro" id="IPR036372">
    <property type="entry name" value="BEACH_dom_sf"/>
</dbReference>
<evidence type="ECO:0000259" key="1">
    <source>
        <dbReference type="PROSITE" id="PS50197"/>
    </source>
</evidence>
<dbReference type="PROSITE" id="PS50197">
    <property type="entry name" value="BEACH"/>
    <property type="match status" value="1"/>
</dbReference>
<dbReference type="Proteomes" id="UP000828390">
    <property type="component" value="Unassembled WGS sequence"/>
</dbReference>
<organism evidence="2 3">
    <name type="scientific">Dreissena polymorpha</name>
    <name type="common">Zebra mussel</name>
    <name type="synonym">Mytilus polymorpha</name>
    <dbReference type="NCBI Taxonomy" id="45954"/>
    <lineage>
        <taxon>Eukaryota</taxon>
        <taxon>Metazoa</taxon>
        <taxon>Spiralia</taxon>
        <taxon>Lophotrochozoa</taxon>
        <taxon>Mollusca</taxon>
        <taxon>Bivalvia</taxon>
        <taxon>Autobranchia</taxon>
        <taxon>Heteroconchia</taxon>
        <taxon>Euheterodonta</taxon>
        <taxon>Imparidentia</taxon>
        <taxon>Neoheterodontei</taxon>
        <taxon>Myida</taxon>
        <taxon>Dreissenoidea</taxon>
        <taxon>Dreissenidae</taxon>
        <taxon>Dreissena</taxon>
    </lineage>
</organism>
<evidence type="ECO:0000313" key="3">
    <source>
        <dbReference type="Proteomes" id="UP000828390"/>
    </source>
</evidence>
<dbReference type="EMBL" id="JAIWYP010000003">
    <property type="protein sequence ID" value="KAH3853613.1"/>
    <property type="molecule type" value="Genomic_DNA"/>
</dbReference>